<evidence type="ECO:0008006" key="3">
    <source>
        <dbReference type="Google" id="ProtNLM"/>
    </source>
</evidence>
<sequence length="113" mass="12998">MHFFKRMSLYIIILMLIASIYKDLSLGTANNKVMDIPANTETINHISYDIMQIKISPGDTLLSVVEGINSSNAKLNFDNLINDFKALNPNVDPYKLEPNTFYYFPVYNRKETE</sequence>
<protein>
    <recommendedName>
        <fullName evidence="3">LysM domain-containing protein</fullName>
    </recommendedName>
</protein>
<accession>A0A494Z5J6</accession>
<dbReference type="AlphaFoldDB" id="A0A494Z5J6"/>
<dbReference type="EMBL" id="RBZO01000003">
    <property type="protein sequence ID" value="RKQ17829.1"/>
    <property type="molecule type" value="Genomic_DNA"/>
</dbReference>
<evidence type="ECO:0000313" key="2">
    <source>
        <dbReference type="Proteomes" id="UP000281813"/>
    </source>
</evidence>
<dbReference type="OrthoDB" id="2691912at2"/>
<evidence type="ECO:0000313" key="1">
    <source>
        <dbReference type="EMBL" id="RKQ17829.1"/>
    </source>
</evidence>
<name>A0A494Z5J6_9BACI</name>
<organism evidence="1 2">
    <name type="scientific">Oceanobacillus bengalensis</name>
    <dbReference type="NCBI Taxonomy" id="1435466"/>
    <lineage>
        <taxon>Bacteria</taxon>
        <taxon>Bacillati</taxon>
        <taxon>Bacillota</taxon>
        <taxon>Bacilli</taxon>
        <taxon>Bacillales</taxon>
        <taxon>Bacillaceae</taxon>
        <taxon>Oceanobacillus</taxon>
    </lineage>
</organism>
<gene>
    <name evidence="1" type="ORF">D8M05_02795</name>
</gene>
<reference evidence="1 2" key="1">
    <citation type="journal article" date="2015" name="Antonie Van Leeuwenhoek">
        <title>Oceanobacillus bengalensis sp. nov., a bacterium isolated from seawater of the Bay of Bengal.</title>
        <authorList>
            <person name="Yongchang O."/>
            <person name="Xiang W."/>
            <person name="Wang G."/>
        </authorList>
    </citation>
    <scope>NUCLEOTIDE SEQUENCE [LARGE SCALE GENOMIC DNA]</scope>
    <source>
        <strain evidence="1 2">MCCC 1K00260</strain>
    </source>
</reference>
<dbReference type="RefSeq" id="WP_121128423.1">
    <property type="nucleotide sequence ID" value="NZ_JBHUFK010000023.1"/>
</dbReference>
<dbReference type="Proteomes" id="UP000281813">
    <property type="component" value="Unassembled WGS sequence"/>
</dbReference>
<comment type="caution">
    <text evidence="1">The sequence shown here is derived from an EMBL/GenBank/DDBJ whole genome shotgun (WGS) entry which is preliminary data.</text>
</comment>
<keyword evidence="2" id="KW-1185">Reference proteome</keyword>
<proteinExistence type="predicted"/>